<accession>A0A6J6DUF0</accession>
<sequence>MIRRLNHAVLYVRDAVASARFYTEVLGFQVVAQMGDQAVFLRADGSDNDHDLGLFSVGARPAPAHAIGLYHLAWQVHTLEELVALRATLLEAGSLVGESDHGVSKSLYAKDPDGIEFEVMWAVPREDWPSAPFTGRLDLAGALARWPGLDTADQ</sequence>
<dbReference type="Gene3D" id="3.10.180.10">
    <property type="entry name" value="2,3-Dihydroxybiphenyl 1,2-Dioxygenase, domain 1"/>
    <property type="match status" value="1"/>
</dbReference>
<gene>
    <name evidence="2" type="ORF">UFOPK1493_02200</name>
</gene>
<dbReference type="InterPro" id="IPR029068">
    <property type="entry name" value="Glyas_Bleomycin-R_OHBP_Dase"/>
</dbReference>
<dbReference type="InterPro" id="IPR037523">
    <property type="entry name" value="VOC_core"/>
</dbReference>
<dbReference type="InterPro" id="IPR004360">
    <property type="entry name" value="Glyas_Fos-R_dOase_dom"/>
</dbReference>
<evidence type="ECO:0000259" key="1">
    <source>
        <dbReference type="PROSITE" id="PS51819"/>
    </source>
</evidence>
<name>A0A6J6DUF0_9ZZZZ</name>
<organism evidence="2">
    <name type="scientific">freshwater metagenome</name>
    <dbReference type="NCBI Taxonomy" id="449393"/>
    <lineage>
        <taxon>unclassified sequences</taxon>
        <taxon>metagenomes</taxon>
        <taxon>ecological metagenomes</taxon>
    </lineage>
</organism>
<reference evidence="2" key="1">
    <citation type="submission" date="2020-05" db="EMBL/GenBank/DDBJ databases">
        <authorList>
            <person name="Chiriac C."/>
            <person name="Salcher M."/>
            <person name="Ghai R."/>
            <person name="Kavagutti S V."/>
        </authorList>
    </citation>
    <scope>NUCLEOTIDE SEQUENCE</scope>
</reference>
<dbReference type="AlphaFoldDB" id="A0A6J6DUF0"/>
<protein>
    <submittedName>
        <fullName evidence="2">Unannotated protein</fullName>
    </submittedName>
</protein>
<dbReference type="PANTHER" id="PTHR43279">
    <property type="entry name" value="CATECHOL-2,3-DIOXYGENASE"/>
    <property type="match status" value="1"/>
</dbReference>
<dbReference type="PROSITE" id="PS51819">
    <property type="entry name" value="VOC"/>
    <property type="match status" value="1"/>
</dbReference>
<proteinExistence type="predicted"/>
<dbReference type="PANTHER" id="PTHR43279:SF1">
    <property type="entry name" value="CATECHOL-2,3-DIOXYGENASE"/>
    <property type="match status" value="1"/>
</dbReference>
<dbReference type="SUPFAM" id="SSF54593">
    <property type="entry name" value="Glyoxalase/Bleomycin resistance protein/Dihydroxybiphenyl dioxygenase"/>
    <property type="match status" value="1"/>
</dbReference>
<dbReference type="Pfam" id="PF00903">
    <property type="entry name" value="Glyoxalase"/>
    <property type="match status" value="1"/>
</dbReference>
<evidence type="ECO:0000313" key="2">
    <source>
        <dbReference type="EMBL" id="CAB4567840.1"/>
    </source>
</evidence>
<dbReference type="EMBL" id="CAEZSR010000083">
    <property type="protein sequence ID" value="CAB4567840.1"/>
    <property type="molecule type" value="Genomic_DNA"/>
</dbReference>
<feature type="domain" description="VOC" evidence="1">
    <location>
        <begin position="4"/>
        <end position="122"/>
    </location>
</feature>